<evidence type="ECO:0000313" key="6">
    <source>
        <dbReference type="Proteomes" id="UP000054771"/>
    </source>
</evidence>
<keyword evidence="2" id="KW-0843">Virulence</keyword>
<protein>
    <recommendedName>
        <fullName evidence="4">LysM domain-containing protein</fullName>
    </recommendedName>
</protein>
<evidence type="ECO:0000259" key="4">
    <source>
        <dbReference type="PROSITE" id="PS51782"/>
    </source>
</evidence>
<dbReference type="Gene3D" id="3.10.350.10">
    <property type="entry name" value="LysM domain"/>
    <property type="match status" value="4"/>
</dbReference>
<dbReference type="PROSITE" id="PS51782">
    <property type="entry name" value="LYSM"/>
    <property type="match status" value="4"/>
</dbReference>
<dbReference type="SUPFAM" id="SSF54106">
    <property type="entry name" value="LysM domain"/>
    <property type="match status" value="4"/>
</dbReference>
<feature type="domain" description="LysM" evidence="4">
    <location>
        <begin position="32"/>
        <end position="75"/>
    </location>
</feature>
<name>A0A0U5FXH8_ASPCI</name>
<organism evidence="5 6">
    <name type="scientific">Aspergillus calidoustus</name>
    <dbReference type="NCBI Taxonomy" id="454130"/>
    <lineage>
        <taxon>Eukaryota</taxon>
        <taxon>Fungi</taxon>
        <taxon>Dikarya</taxon>
        <taxon>Ascomycota</taxon>
        <taxon>Pezizomycotina</taxon>
        <taxon>Eurotiomycetes</taxon>
        <taxon>Eurotiomycetidae</taxon>
        <taxon>Eurotiales</taxon>
        <taxon>Aspergillaceae</taxon>
        <taxon>Aspergillus</taxon>
        <taxon>Aspergillus subgen. Nidulantes</taxon>
    </lineage>
</organism>
<evidence type="ECO:0000256" key="3">
    <source>
        <dbReference type="SAM" id="SignalP"/>
    </source>
</evidence>
<dbReference type="EMBL" id="CDMC01000004">
    <property type="protein sequence ID" value="CEL04022.1"/>
    <property type="molecule type" value="Genomic_DNA"/>
</dbReference>
<feature type="domain" description="LysM" evidence="4">
    <location>
        <begin position="174"/>
        <end position="220"/>
    </location>
</feature>
<proteinExistence type="predicted"/>
<dbReference type="PANTHER" id="PTHR34997">
    <property type="entry name" value="AM15"/>
    <property type="match status" value="1"/>
</dbReference>
<feature type="domain" description="LysM" evidence="4">
    <location>
        <begin position="255"/>
        <end position="301"/>
    </location>
</feature>
<dbReference type="InterPro" id="IPR052210">
    <property type="entry name" value="LysM1-like"/>
</dbReference>
<feature type="chain" id="PRO_5006857393" description="LysM domain-containing protein" evidence="3">
    <location>
        <begin position="22"/>
        <end position="345"/>
    </location>
</feature>
<dbReference type="CDD" id="cd00118">
    <property type="entry name" value="LysM"/>
    <property type="match status" value="3"/>
</dbReference>
<evidence type="ECO:0000256" key="1">
    <source>
        <dbReference type="ARBA" id="ARBA00022669"/>
    </source>
</evidence>
<dbReference type="Pfam" id="PF01476">
    <property type="entry name" value="LysM"/>
    <property type="match status" value="4"/>
</dbReference>
<feature type="signal peptide" evidence="3">
    <location>
        <begin position="1"/>
        <end position="21"/>
    </location>
</feature>
<evidence type="ECO:0000256" key="2">
    <source>
        <dbReference type="ARBA" id="ARBA00023026"/>
    </source>
</evidence>
<dbReference type="SMART" id="SM00257">
    <property type="entry name" value="LysM"/>
    <property type="match status" value="4"/>
</dbReference>
<reference evidence="6" key="1">
    <citation type="journal article" date="2016" name="Genome Announc.">
        <title>Draft genome sequences of fungus Aspergillus calidoustus.</title>
        <authorList>
            <person name="Horn F."/>
            <person name="Linde J."/>
            <person name="Mattern D.J."/>
            <person name="Walther G."/>
            <person name="Guthke R."/>
            <person name="Scherlach K."/>
            <person name="Martin K."/>
            <person name="Brakhage A.A."/>
            <person name="Petzke L."/>
            <person name="Valiante V."/>
        </authorList>
    </citation>
    <scope>NUCLEOTIDE SEQUENCE [LARGE SCALE GENOMIC DNA]</scope>
    <source>
        <strain evidence="6">SF006504</strain>
    </source>
</reference>
<keyword evidence="1" id="KW-0147">Chitin-binding</keyword>
<dbReference type="InterPro" id="IPR036779">
    <property type="entry name" value="LysM_dom_sf"/>
</dbReference>
<evidence type="ECO:0000313" key="5">
    <source>
        <dbReference type="EMBL" id="CEL04022.1"/>
    </source>
</evidence>
<sequence length="345" mass="37858">MLFTLVLNFIACLLFVPPSSAQGNPAQCPSNITYTVVHGDDCRRIARAHSIPTALLISVNNADCANLWSGQVLCVPQSCQLYPVSAGSTCQAICDINRITIDQLYEWNPYLNSECTNLIAGDEVCIGRPGSGMHPTVTTTTFVTVTSVRTSGYATSTVLPPGQTPHGTTHKCGAYYRVRAGDYCELIADNFSIELPLFQAINPSINNDCTNLVPGLYYCVSPTRDWNQTTTTTSAHTYTSAPAPTPSGTTSHCYDWYVVRSGDSCLRIESLYGITLDEFRFWNPSLNQDCSNLRAGHAYCINGEREQSPSPRWVQAQPTRDPKKNILADRMAIIENGIPEQEKIP</sequence>
<dbReference type="OrthoDB" id="5985073at2759"/>
<keyword evidence="3" id="KW-0732">Signal</keyword>
<dbReference type="STRING" id="454130.A0A0U5FXH8"/>
<keyword evidence="6" id="KW-1185">Reference proteome</keyword>
<dbReference type="GO" id="GO:0008061">
    <property type="term" value="F:chitin binding"/>
    <property type="evidence" value="ECO:0007669"/>
    <property type="project" value="UniProtKB-KW"/>
</dbReference>
<dbReference type="OMA" id="REPPADC"/>
<dbReference type="InterPro" id="IPR018392">
    <property type="entry name" value="LysM"/>
</dbReference>
<dbReference type="Proteomes" id="UP000054771">
    <property type="component" value="Unassembled WGS sequence"/>
</dbReference>
<dbReference type="PANTHER" id="PTHR34997:SF1">
    <property type="entry name" value="PEPTIDOGLYCAN-BINDING LYSIN DOMAIN"/>
    <property type="match status" value="1"/>
</dbReference>
<feature type="domain" description="LysM" evidence="4">
    <location>
        <begin position="80"/>
        <end position="126"/>
    </location>
</feature>
<accession>A0A0U5FXH8</accession>
<dbReference type="AlphaFoldDB" id="A0A0U5FXH8"/>
<gene>
    <name evidence="5" type="ORF">ASPCAL05156</name>
</gene>